<feature type="coiled-coil region" evidence="1">
    <location>
        <begin position="2"/>
        <end position="35"/>
    </location>
</feature>
<protein>
    <submittedName>
        <fullName evidence="2">Uncharacterized protein</fullName>
    </submittedName>
</protein>
<sequence length="131" mass="14863">MAQQAKAEVLAELKAKEEAKRKKELEAQKNSKLSKIGITAEDGKIIIDTNKTRGFFKDVATKMKHKMEKLSNDLEQGMIKDKNAGIEVDETHINIDLNKTKSFLDNWGEKMQGFVKEFDNIAKEINNTVSH</sequence>
<name>A0A1W1BIJ1_9ZZZZ</name>
<accession>A0A1W1BIJ1</accession>
<gene>
    <name evidence="2" type="ORF">MNB_SV-6-840</name>
</gene>
<organism evidence="2">
    <name type="scientific">hydrothermal vent metagenome</name>
    <dbReference type="NCBI Taxonomy" id="652676"/>
    <lineage>
        <taxon>unclassified sequences</taxon>
        <taxon>metagenomes</taxon>
        <taxon>ecological metagenomes</taxon>
    </lineage>
</organism>
<keyword evidence="1" id="KW-0175">Coiled coil</keyword>
<evidence type="ECO:0000313" key="2">
    <source>
        <dbReference type="EMBL" id="SFV53370.1"/>
    </source>
</evidence>
<evidence type="ECO:0000256" key="1">
    <source>
        <dbReference type="SAM" id="Coils"/>
    </source>
</evidence>
<proteinExistence type="predicted"/>
<dbReference type="AlphaFoldDB" id="A0A1W1BIJ1"/>
<dbReference type="EMBL" id="FPHC01000029">
    <property type="protein sequence ID" value="SFV53370.1"/>
    <property type="molecule type" value="Genomic_DNA"/>
</dbReference>
<reference evidence="2" key="1">
    <citation type="submission" date="2016-10" db="EMBL/GenBank/DDBJ databases">
        <authorList>
            <person name="de Groot N.N."/>
        </authorList>
    </citation>
    <scope>NUCLEOTIDE SEQUENCE</scope>
</reference>